<comment type="caution">
    <text evidence="2">The sequence shown here is derived from an EMBL/GenBank/DDBJ whole genome shotgun (WGS) entry which is preliminary data.</text>
</comment>
<sequence length="76" mass="8641">MSNVLQLPILLIIYFQIRSSVYLLLTRFYRLPLQNNVSTAEDLCCHLVTEALRLCNSPKGQEGQTGAVLCKLIFQK</sequence>
<reference evidence="2" key="1">
    <citation type="journal article" date="2019" name="bioRxiv">
        <title>The Genome of the Zebra Mussel, Dreissena polymorpha: A Resource for Invasive Species Research.</title>
        <authorList>
            <person name="McCartney M.A."/>
            <person name="Auch B."/>
            <person name="Kono T."/>
            <person name="Mallez S."/>
            <person name="Zhang Y."/>
            <person name="Obille A."/>
            <person name="Becker A."/>
            <person name="Abrahante J.E."/>
            <person name="Garbe J."/>
            <person name="Badalamenti J.P."/>
            <person name="Herman A."/>
            <person name="Mangelson H."/>
            <person name="Liachko I."/>
            <person name="Sullivan S."/>
            <person name="Sone E.D."/>
            <person name="Koren S."/>
            <person name="Silverstein K.A.T."/>
            <person name="Beckman K.B."/>
            <person name="Gohl D.M."/>
        </authorList>
    </citation>
    <scope>NUCLEOTIDE SEQUENCE</scope>
    <source>
        <strain evidence="2">Duluth1</strain>
        <tissue evidence="2">Whole animal</tissue>
    </source>
</reference>
<evidence type="ECO:0000313" key="2">
    <source>
        <dbReference type="EMBL" id="KAH3847910.1"/>
    </source>
</evidence>
<keyword evidence="1" id="KW-1133">Transmembrane helix</keyword>
<dbReference type="EMBL" id="JAIWYP010000003">
    <property type="protein sequence ID" value="KAH3847910.1"/>
    <property type="molecule type" value="Genomic_DNA"/>
</dbReference>
<feature type="transmembrane region" description="Helical" evidence="1">
    <location>
        <begin position="6"/>
        <end position="25"/>
    </location>
</feature>
<dbReference type="AlphaFoldDB" id="A0A9D4KXD1"/>
<evidence type="ECO:0000256" key="1">
    <source>
        <dbReference type="SAM" id="Phobius"/>
    </source>
</evidence>
<keyword evidence="1" id="KW-0472">Membrane</keyword>
<dbReference type="Proteomes" id="UP000828390">
    <property type="component" value="Unassembled WGS sequence"/>
</dbReference>
<organism evidence="2 3">
    <name type="scientific">Dreissena polymorpha</name>
    <name type="common">Zebra mussel</name>
    <name type="synonym">Mytilus polymorpha</name>
    <dbReference type="NCBI Taxonomy" id="45954"/>
    <lineage>
        <taxon>Eukaryota</taxon>
        <taxon>Metazoa</taxon>
        <taxon>Spiralia</taxon>
        <taxon>Lophotrochozoa</taxon>
        <taxon>Mollusca</taxon>
        <taxon>Bivalvia</taxon>
        <taxon>Autobranchia</taxon>
        <taxon>Heteroconchia</taxon>
        <taxon>Euheterodonta</taxon>
        <taxon>Imparidentia</taxon>
        <taxon>Neoheterodontei</taxon>
        <taxon>Myida</taxon>
        <taxon>Dreissenoidea</taxon>
        <taxon>Dreissenidae</taxon>
        <taxon>Dreissena</taxon>
    </lineage>
</organism>
<keyword evidence="1" id="KW-0812">Transmembrane</keyword>
<reference evidence="2" key="2">
    <citation type="submission" date="2020-11" db="EMBL/GenBank/DDBJ databases">
        <authorList>
            <person name="McCartney M.A."/>
            <person name="Auch B."/>
            <person name="Kono T."/>
            <person name="Mallez S."/>
            <person name="Becker A."/>
            <person name="Gohl D.M."/>
            <person name="Silverstein K.A.T."/>
            <person name="Koren S."/>
            <person name="Bechman K.B."/>
            <person name="Herman A."/>
            <person name="Abrahante J.E."/>
            <person name="Garbe J."/>
        </authorList>
    </citation>
    <scope>NUCLEOTIDE SEQUENCE</scope>
    <source>
        <strain evidence="2">Duluth1</strain>
        <tissue evidence="2">Whole animal</tissue>
    </source>
</reference>
<evidence type="ECO:0000313" key="3">
    <source>
        <dbReference type="Proteomes" id="UP000828390"/>
    </source>
</evidence>
<gene>
    <name evidence="2" type="ORF">DPMN_090245</name>
</gene>
<name>A0A9D4KXD1_DREPO</name>
<proteinExistence type="predicted"/>
<keyword evidence="3" id="KW-1185">Reference proteome</keyword>
<accession>A0A9D4KXD1</accession>
<protein>
    <submittedName>
        <fullName evidence="2">Uncharacterized protein</fullName>
    </submittedName>
</protein>